<keyword evidence="2" id="KW-0812">Transmembrane</keyword>
<dbReference type="AlphaFoldDB" id="H5TUE4"/>
<dbReference type="EMBL" id="BAFB01000258">
    <property type="protein sequence ID" value="GAB37102.1"/>
    <property type="molecule type" value="Genomic_DNA"/>
</dbReference>
<accession>H5TUE4</accession>
<comment type="caution">
    <text evidence="4">The sequence shown here is derived from an EMBL/GenBank/DDBJ whole genome shotgun (WGS) entry which is preliminary data.</text>
</comment>
<keyword evidence="5" id="KW-1185">Reference proteome</keyword>
<dbReference type="STRING" id="1108044.GOOTI_258_00020"/>
<name>H5TUE4_GORO1</name>
<dbReference type="RefSeq" id="WP_007241256.1">
    <property type="nucleotide sequence ID" value="NZ_BAFB01000258.1"/>
</dbReference>
<evidence type="ECO:0000259" key="3">
    <source>
        <dbReference type="Pfam" id="PF12089"/>
    </source>
</evidence>
<sequence>MSTPNDPDDKTSTTGRPAGPTESGNPGGAARSSGPGSSGAQLSGSPKTEPVAHPSMPSKDQGPVGGPTQRGLVPPWQRGGVPPQAGKPQGGNPVAGSGAAPVNGQSSGPAQGPNGRSGPPRGQVSSDPASGQAPVTKLGNTPRPSAPNRPGEPGTGARTGFVESPTRTIVRDPSEDDQLPDLDEIHHTAEVRQPTEAVAAPAPRSAPAQVGPATALRAAVQVRRIDPWATFKISAVLSIVGFFVWMIAVAVLYLILDGMGVWDQINSSFGTLVTADGSSSEGDIIGAGTIFGYAVLLGAINAILLTALATVGAYIYNLCADLVGGAEVTLADLD</sequence>
<evidence type="ECO:0000313" key="5">
    <source>
        <dbReference type="Proteomes" id="UP000005038"/>
    </source>
</evidence>
<feature type="transmembrane region" description="Helical" evidence="2">
    <location>
        <begin position="290"/>
        <end position="316"/>
    </location>
</feature>
<dbReference type="InterPro" id="IPR021949">
    <property type="entry name" value="DUF3566_TM"/>
</dbReference>
<gene>
    <name evidence="4" type="ORF">GOOTI_258_00020</name>
</gene>
<dbReference type="Pfam" id="PF12089">
    <property type="entry name" value="DUF3566"/>
    <property type="match status" value="1"/>
</dbReference>
<keyword evidence="2" id="KW-0472">Membrane</keyword>
<feature type="compositionally biased region" description="Low complexity" evidence="1">
    <location>
        <begin position="28"/>
        <end position="40"/>
    </location>
</feature>
<protein>
    <recommendedName>
        <fullName evidence="3">DUF3566 domain-containing protein</fullName>
    </recommendedName>
</protein>
<feature type="domain" description="DUF3566" evidence="3">
    <location>
        <begin position="216"/>
        <end position="332"/>
    </location>
</feature>
<keyword evidence="2" id="KW-1133">Transmembrane helix</keyword>
<evidence type="ECO:0000313" key="4">
    <source>
        <dbReference type="EMBL" id="GAB37102.1"/>
    </source>
</evidence>
<evidence type="ECO:0000256" key="1">
    <source>
        <dbReference type="SAM" id="MobiDB-lite"/>
    </source>
</evidence>
<dbReference type="OrthoDB" id="3240216at2"/>
<dbReference type="Proteomes" id="UP000005038">
    <property type="component" value="Unassembled WGS sequence"/>
</dbReference>
<organism evidence="4 5">
    <name type="scientific">Gordonia otitidis (strain DSM 44809 / CCUG 52243 / JCM 12355 / NBRC 100426 / IFM 10032)</name>
    <dbReference type="NCBI Taxonomy" id="1108044"/>
    <lineage>
        <taxon>Bacteria</taxon>
        <taxon>Bacillati</taxon>
        <taxon>Actinomycetota</taxon>
        <taxon>Actinomycetes</taxon>
        <taxon>Mycobacteriales</taxon>
        <taxon>Gordoniaceae</taxon>
        <taxon>Gordonia</taxon>
    </lineage>
</organism>
<reference evidence="4" key="1">
    <citation type="submission" date="2012-02" db="EMBL/GenBank/DDBJ databases">
        <title>Whole genome shotgun sequence of Gordonia otitidis NBRC 100426.</title>
        <authorList>
            <person name="Yoshida I."/>
            <person name="Hosoyama A."/>
            <person name="Tsuchikane K."/>
            <person name="Katsumata H."/>
            <person name="Yamazaki S."/>
            <person name="Fujita N."/>
        </authorList>
    </citation>
    <scope>NUCLEOTIDE SEQUENCE [LARGE SCALE GENOMIC DNA]</scope>
    <source>
        <strain evidence="4">NBRC 100426</strain>
    </source>
</reference>
<evidence type="ECO:0000256" key="2">
    <source>
        <dbReference type="SAM" id="Phobius"/>
    </source>
</evidence>
<proteinExistence type="predicted"/>
<feature type="transmembrane region" description="Helical" evidence="2">
    <location>
        <begin position="233"/>
        <end position="256"/>
    </location>
</feature>
<feature type="region of interest" description="Disordered" evidence="1">
    <location>
        <begin position="1"/>
        <end position="180"/>
    </location>
</feature>